<dbReference type="Gene3D" id="1.10.630.10">
    <property type="entry name" value="Cytochrome P450"/>
    <property type="match status" value="1"/>
</dbReference>
<evidence type="ECO:0000256" key="3">
    <source>
        <dbReference type="ARBA" id="ARBA00022617"/>
    </source>
</evidence>
<accession>A0AAN7SWR9</accession>
<dbReference type="PANTHER" id="PTHR46206">
    <property type="entry name" value="CYTOCHROME P450"/>
    <property type="match status" value="1"/>
</dbReference>
<organism evidence="10 11">
    <name type="scientific">Lithohypha guttulata</name>
    <dbReference type="NCBI Taxonomy" id="1690604"/>
    <lineage>
        <taxon>Eukaryota</taxon>
        <taxon>Fungi</taxon>
        <taxon>Dikarya</taxon>
        <taxon>Ascomycota</taxon>
        <taxon>Pezizomycotina</taxon>
        <taxon>Eurotiomycetes</taxon>
        <taxon>Chaetothyriomycetidae</taxon>
        <taxon>Chaetothyriales</taxon>
        <taxon>Trichomeriaceae</taxon>
        <taxon>Lithohypha</taxon>
    </lineage>
</organism>
<dbReference type="InterPro" id="IPR001128">
    <property type="entry name" value="Cyt_P450"/>
</dbReference>
<dbReference type="CDD" id="cd11041">
    <property type="entry name" value="CYP503A1-like"/>
    <property type="match status" value="1"/>
</dbReference>
<evidence type="ECO:0008006" key="12">
    <source>
        <dbReference type="Google" id="ProtNLM"/>
    </source>
</evidence>
<evidence type="ECO:0000256" key="2">
    <source>
        <dbReference type="ARBA" id="ARBA00010617"/>
    </source>
</evidence>
<dbReference type="GO" id="GO:0020037">
    <property type="term" value="F:heme binding"/>
    <property type="evidence" value="ECO:0007669"/>
    <property type="project" value="InterPro"/>
</dbReference>
<comment type="caution">
    <text evidence="10">The sequence shown here is derived from an EMBL/GenBank/DDBJ whole genome shotgun (WGS) entry which is preliminary data.</text>
</comment>
<keyword evidence="5 9" id="KW-0560">Oxidoreductase</keyword>
<dbReference type="InterPro" id="IPR036396">
    <property type="entry name" value="Cyt_P450_sf"/>
</dbReference>
<dbReference type="GO" id="GO:0016705">
    <property type="term" value="F:oxidoreductase activity, acting on paired donors, with incorporation or reduction of molecular oxygen"/>
    <property type="evidence" value="ECO:0007669"/>
    <property type="project" value="InterPro"/>
</dbReference>
<dbReference type="PROSITE" id="PS00086">
    <property type="entry name" value="CYTOCHROME_P450"/>
    <property type="match status" value="1"/>
</dbReference>
<reference evidence="10 11" key="1">
    <citation type="submission" date="2023-08" db="EMBL/GenBank/DDBJ databases">
        <title>Black Yeasts Isolated from many extreme environments.</title>
        <authorList>
            <person name="Coleine C."/>
            <person name="Stajich J.E."/>
            <person name="Selbmann L."/>
        </authorList>
    </citation>
    <scope>NUCLEOTIDE SEQUENCE [LARGE SCALE GENOMIC DNA]</scope>
    <source>
        <strain evidence="10 11">CCFEE 5910</strain>
    </source>
</reference>
<evidence type="ECO:0000256" key="1">
    <source>
        <dbReference type="ARBA" id="ARBA00001971"/>
    </source>
</evidence>
<feature type="binding site" description="axial binding residue" evidence="8">
    <location>
        <position position="318"/>
    </location>
    <ligand>
        <name>heme</name>
        <dbReference type="ChEBI" id="CHEBI:30413"/>
    </ligand>
    <ligandPart>
        <name>Fe</name>
        <dbReference type="ChEBI" id="CHEBI:18248"/>
    </ligandPart>
</feature>
<dbReference type="EMBL" id="JAVRRJ010000006">
    <property type="protein sequence ID" value="KAK5083661.1"/>
    <property type="molecule type" value="Genomic_DNA"/>
</dbReference>
<comment type="similarity">
    <text evidence="2 9">Belongs to the cytochrome P450 family.</text>
</comment>
<keyword evidence="6 8" id="KW-0408">Iron</keyword>
<protein>
    <recommendedName>
        <fullName evidence="12">Cytochrome P450</fullName>
    </recommendedName>
</protein>
<keyword evidence="7 9" id="KW-0503">Monooxygenase</keyword>
<gene>
    <name evidence="10" type="ORF">LTR05_006165</name>
</gene>
<proteinExistence type="inferred from homology"/>
<evidence type="ECO:0000256" key="5">
    <source>
        <dbReference type="ARBA" id="ARBA00023002"/>
    </source>
</evidence>
<name>A0AAN7SWR9_9EURO</name>
<comment type="cofactor">
    <cofactor evidence="1 8">
        <name>heme</name>
        <dbReference type="ChEBI" id="CHEBI:30413"/>
    </cofactor>
</comment>
<dbReference type="GO" id="GO:0004497">
    <property type="term" value="F:monooxygenase activity"/>
    <property type="evidence" value="ECO:0007669"/>
    <property type="project" value="UniProtKB-KW"/>
</dbReference>
<evidence type="ECO:0000313" key="11">
    <source>
        <dbReference type="Proteomes" id="UP001309876"/>
    </source>
</evidence>
<dbReference type="GO" id="GO:0005506">
    <property type="term" value="F:iron ion binding"/>
    <property type="evidence" value="ECO:0007669"/>
    <property type="project" value="InterPro"/>
</dbReference>
<keyword evidence="3 8" id="KW-0349">Heme</keyword>
<evidence type="ECO:0000256" key="9">
    <source>
        <dbReference type="RuleBase" id="RU000461"/>
    </source>
</evidence>
<dbReference type="AlphaFoldDB" id="A0AAN7SWR9"/>
<dbReference type="Proteomes" id="UP001309876">
    <property type="component" value="Unassembled WGS sequence"/>
</dbReference>
<dbReference type="InterPro" id="IPR017972">
    <property type="entry name" value="Cyt_P450_CS"/>
</dbReference>
<dbReference type="PANTHER" id="PTHR46206:SF1">
    <property type="entry name" value="P450, PUTATIVE (EUROFUNG)-RELATED"/>
    <property type="match status" value="1"/>
</dbReference>
<evidence type="ECO:0000256" key="4">
    <source>
        <dbReference type="ARBA" id="ARBA00022723"/>
    </source>
</evidence>
<dbReference type="SUPFAM" id="SSF48264">
    <property type="entry name" value="Cytochrome P450"/>
    <property type="match status" value="1"/>
</dbReference>
<dbReference type="PRINTS" id="PR00465">
    <property type="entry name" value="EP450IV"/>
</dbReference>
<dbReference type="InterPro" id="IPR002403">
    <property type="entry name" value="Cyt_P450_E_grp-IV"/>
</dbReference>
<evidence type="ECO:0000256" key="6">
    <source>
        <dbReference type="ARBA" id="ARBA00023004"/>
    </source>
</evidence>
<evidence type="ECO:0000256" key="8">
    <source>
        <dbReference type="PIRSR" id="PIRSR602403-1"/>
    </source>
</evidence>
<evidence type="ECO:0000256" key="7">
    <source>
        <dbReference type="ARBA" id="ARBA00023033"/>
    </source>
</evidence>
<evidence type="ECO:0000313" key="10">
    <source>
        <dbReference type="EMBL" id="KAK5083661.1"/>
    </source>
</evidence>
<sequence>MVASTEEEIKLACDAAFHSCADGVTQVNLATALSPVLSRLLNHMLVGKPLCRNERYMKNLAVQREYIMPLGMLLACFPGILRRPLGRVMKSYVSSIARGCMADLKPYYQHIIDYVGQDTRRLSAELENTYLRHYLDIARSMPNHDRAVQLDVITSMAVQLGSAAFNELEAAIPSLIADVLQAGTHSNLVQLLLEEIRPVTSLGFAELSAALWSADRLPILDSCVRETLRMHSMQLLSMQRKILKNTCVDDGSQLSEGTSICVSAYSIHRDHTFYTQPDSYDPFRFYKPTTDAVVATPAAVSYEADEHYLAFGYGNHICPGRRVATSVLKLVFIHLFSNYDIQLVDKEPRTRSIAILKWHWTDVKVRMSRRETVFTPRSSA</sequence>
<keyword evidence="11" id="KW-1185">Reference proteome</keyword>
<dbReference type="Pfam" id="PF00067">
    <property type="entry name" value="p450"/>
    <property type="match status" value="1"/>
</dbReference>
<keyword evidence="4 8" id="KW-0479">Metal-binding</keyword>